<sequence length="154" mass="18376">MEPSQRNKQDWEQDDPMFQSWGTRVPTNVGKRGKAKEMMRLGAQQRRDDDDDFFARMNKSNSKQPPTGPKKTNNPPAQPKKMSISFRPDSSVPSLLDRMSDGPSRHNDRDRHRNRDRDRDWDRDKRRDRDRDRDRDRGHRRREDTGPRYHGGYS</sequence>
<comment type="caution">
    <text evidence="2">The sequence shown here is derived from an EMBL/GenBank/DDBJ whole genome shotgun (WGS) entry which is preliminary data.</text>
</comment>
<name>A0ABR1K1C2_9AGAR</name>
<evidence type="ECO:0000256" key="1">
    <source>
        <dbReference type="SAM" id="MobiDB-lite"/>
    </source>
</evidence>
<gene>
    <name evidence="2" type="ORF">VKT23_002085</name>
</gene>
<evidence type="ECO:0000313" key="3">
    <source>
        <dbReference type="Proteomes" id="UP001498398"/>
    </source>
</evidence>
<reference evidence="2 3" key="1">
    <citation type="submission" date="2024-01" db="EMBL/GenBank/DDBJ databases">
        <title>A draft genome for the cacao thread blight pathogen Marasmiellus scandens.</title>
        <authorList>
            <person name="Baruah I.K."/>
            <person name="Leung J."/>
            <person name="Bukari Y."/>
            <person name="Amoako-Attah I."/>
            <person name="Meinhardt L.W."/>
            <person name="Bailey B.A."/>
            <person name="Cohen S.P."/>
        </authorList>
    </citation>
    <scope>NUCLEOTIDE SEQUENCE [LARGE SCALE GENOMIC DNA]</scope>
    <source>
        <strain evidence="2 3">GH-19</strain>
    </source>
</reference>
<keyword evidence="3" id="KW-1185">Reference proteome</keyword>
<feature type="compositionally biased region" description="Basic and acidic residues" evidence="1">
    <location>
        <begin position="1"/>
        <end position="11"/>
    </location>
</feature>
<feature type="region of interest" description="Disordered" evidence="1">
    <location>
        <begin position="1"/>
        <end position="154"/>
    </location>
</feature>
<protein>
    <submittedName>
        <fullName evidence="2">Uncharacterized protein</fullName>
    </submittedName>
</protein>
<accession>A0ABR1K1C2</accession>
<proteinExistence type="predicted"/>
<dbReference type="Proteomes" id="UP001498398">
    <property type="component" value="Unassembled WGS sequence"/>
</dbReference>
<feature type="compositionally biased region" description="Basic and acidic residues" evidence="1">
    <location>
        <begin position="98"/>
        <end position="147"/>
    </location>
</feature>
<evidence type="ECO:0000313" key="2">
    <source>
        <dbReference type="EMBL" id="KAK7470663.1"/>
    </source>
</evidence>
<dbReference type="EMBL" id="JBANRG010000002">
    <property type="protein sequence ID" value="KAK7470663.1"/>
    <property type="molecule type" value="Genomic_DNA"/>
</dbReference>
<organism evidence="2 3">
    <name type="scientific">Marasmiellus scandens</name>
    <dbReference type="NCBI Taxonomy" id="2682957"/>
    <lineage>
        <taxon>Eukaryota</taxon>
        <taxon>Fungi</taxon>
        <taxon>Dikarya</taxon>
        <taxon>Basidiomycota</taxon>
        <taxon>Agaricomycotina</taxon>
        <taxon>Agaricomycetes</taxon>
        <taxon>Agaricomycetidae</taxon>
        <taxon>Agaricales</taxon>
        <taxon>Marasmiineae</taxon>
        <taxon>Omphalotaceae</taxon>
        <taxon>Marasmiellus</taxon>
    </lineage>
</organism>